<dbReference type="InterPro" id="IPR032675">
    <property type="entry name" value="LRR_dom_sf"/>
</dbReference>
<accession>A0ABR2LRW8</accession>
<dbReference type="PANTHER" id="PTHR48059">
    <property type="entry name" value="POLYGALACTURONASE INHIBITOR 1"/>
    <property type="match status" value="1"/>
</dbReference>
<gene>
    <name evidence="5" type="ORF">KSP40_PGU021858</name>
</gene>
<dbReference type="SMART" id="SM00369">
    <property type="entry name" value="LRR_TYP"/>
    <property type="match status" value="3"/>
</dbReference>
<dbReference type="InterPro" id="IPR051848">
    <property type="entry name" value="PGIP"/>
</dbReference>
<keyword evidence="3" id="KW-0677">Repeat</keyword>
<evidence type="ECO:0000256" key="1">
    <source>
        <dbReference type="ARBA" id="ARBA00004196"/>
    </source>
</evidence>
<sequence length="485" mass="53074">MLAFPHRLFLLFKLIPSPPFKPSPTTSFLLPLMDYLLRSIYCLVICAAFAAAGGILLAEQEAAYLALESINSGVEWRVLYPDDMCLAGPHGVVCDLFPDGDDGFTTHITELNFGYVSDYNSNPHCGINASLPSLLPTSLPFLRRVFFYRCFRYGQTAISAGFLNISSSLEELVIHDNPALIGRLSSRIAGLSRLRRFIVSGTRMSGEIPPEIGQLRNLEQLVLTRNHLQGAAPASLGDLPRLKLLDLNSNRLVGSTPPEIGRLAELVKLDLSWNRFVGPVPAGFAELKRLEFLDLSHNRLTGGIPTALSEMRSLKEVYLAGNPLGGRIPEIWENLGGLSGLGLSGLGLMGNIPPSIGLYLQNICYLSLEGNYLVGQMPEQLRLLERTAKEINIENNALEGRIPFSADFLAVIGGKLKLAGNTKLCLDENVAVHLTAKDNVSNLHLCNKTEISHLVPFFSTSFSSKASPSPTLLVVFFFCSFFMPK</sequence>
<organism evidence="5 6">
    <name type="scientific">Platanthera guangdongensis</name>
    <dbReference type="NCBI Taxonomy" id="2320717"/>
    <lineage>
        <taxon>Eukaryota</taxon>
        <taxon>Viridiplantae</taxon>
        <taxon>Streptophyta</taxon>
        <taxon>Embryophyta</taxon>
        <taxon>Tracheophyta</taxon>
        <taxon>Spermatophyta</taxon>
        <taxon>Magnoliopsida</taxon>
        <taxon>Liliopsida</taxon>
        <taxon>Asparagales</taxon>
        <taxon>Orchidaceae</taxon>
        <taxon>Orchidoideae</taxon>
        <taxon>Orchideae</taxon>
        <taxon>Orchidinae</taxon>
        <taxon>Platanthera</taxon>
    </lineage>
</organism>
<evidence type="ECO:0000313" key="5">
    <source>
        <dbReference type="EMBL" id="KAK8948176.1"/>
    </source>
</evidence>
<keyword evidence="4" id="KW-0472">Membrane</keyword>
<evidence type="ECO:0000256" key="4">
    <source>
        <dbReference type="SAM" id="Phobius"/>
    </source>
</evidence>
<evidence type="ECO:0000313" key="6">
    <source>
        <dbReference type="Proteomes" id="UP001412067"/>
    </source>
</evidence>
<reference evidence="5 6" key="1">
    <citation type="journal article" date="2022" name="Nat. Plants">
        <title>Genomes of leafy and leafless Platanthera orchids illuminate the evolution of mycoheterotrophy.</title>
        <authorList>
            <person name="Li M.H."/>
            <person name="Liu K.W."/>
            <person name="Li Z."/>
            <person name="Lu H.C."/>
            <person name="Ye Q.L."/>
            <person name="Zhang D."/>
            <person name="Wang J.Y."/>
            <person name="Li Y.F."/>
            <person name="Zhong Z.M."/>
            <person name="Liu X."/>
            <person name="Yu X."/>
            <person name="Liu D.K."/>
            <person name="Tu X.D."/>
            <person name="Liu B."/>
            <person name="Hao Y."/>
            <person name="Liao X.Y."/>
            <person name="Jiang Y.T."/>
            <person name="Sun W.H."/>
            <person name="Chen J."/>
            <person name="Chen Y.Q."/>
            <person name="Ai Y."/>
            <person name="Zhai J.W."/>
            <person name="Wu S.S."/>
            <person name="Zhou Z."/>
            <person name="Hsiao Y.Y."/>
            <person name="Wu W.L."/>
            <person name="Chen Y.Y."/>
            <person name="Lin Y.F."/>
            <person name="Hsu J.L."/>
            <person name="Li C.Y."/>
            <person name="Wang Z.W."/>
            <person name="Zhao X."/>
            <person name="Zhong W.Y."/>
            <person name="Ma X.K."/>
            <person name="Ma L."/>
            <person name="Huang J."/>
            <person name="Chen G.Z."/>
            <person name="Huang M.Z."/>
            <person name="Huang L."/>
            <person name="Peng D.H."/>
            <person name="Luo Y.B."/>
            <person name="Zou S.Q."/>
            <person name="Chen S.P."/>
            <person name="Lan S."/>
            <person name="Tsai W.C."/>
            <person name="Van de Peer Y."/>
            <person name="Liu Z.J."/>
        </authorList>
    </citation>
    <scope>NUCLEOTIDE SEQUENCE [LARGE SCALE GENOMIC DNA]</scope>
    <source>
        <strain evidence="5">Lor288</strain>
    </source>
</reference>
<keyword evidence="2" id="KW-0433">Leucine-rich repeat</keyword>
<name>A0ABR2LRW8_9ASPA</name>
<evidence type="ECO:0000256" key="2">
    <source>
        <dbReference type="ARBA" id="ARBA00022614"/>
    </source>
</evidence>
<keyword evidence="6" id="KW-1185">Reference proteome</keyword>
<keyword evidence="4" id="KW-1133">Transmembrane helix</keyword>
<dbReference type="Pfam" id="PF13855">
    <property type="entry name" value="LRR_8"/>
    <property type="match status" value="1"/>
</dbReference>
<dbReference type="Gene3D" id="3.80.10.10">
    <property type="entry name" value="Ribonuclease Inhibitor"/>
    <property type="match status" value="1"/>
</dbReference>
<keyword evidence="4" id="KW-0812">Transmembrane</keyword>
<dbReference type="PRINTS" id="PR00019">
    <property type="entry name" value="LEURICHRPT"/>
</dbReference>
<feature type="transmembrane region" description="Helical" evidence="4">
    <location>
        <begin position="38"/>
        <end position="58"/>
    </location>
</feature>
<dbReference type="PANTHER" id="PTHR48059:SF38">
    <property type="entry name" value="OS04G0534166 PROTEIN"/>
    <property type="match status" value="1"/>
</dbReference>
<dbReference type="EMBL" id="JBBWWR010000016">
    <property type="protein sequence ID" value="KAK8948176.1"/>
    <property type="molecule type" value="Genomic_DNA"/>
</dbReference>
<comment type="subcellular location">
    <subcellularLocation>
        <location evidence="1">Cell envelope</location>
    </subcellularLocation>
</comment>
<dbReference type="InterPro" id="IPR003591">
    <property type="entry name" value="Leu-rich_rpt_typical-subtyp"/>
</dbReference>
<protein>
    <submittedName>
        <fullName evidence="5">Uncharacterized protein</fullName>
    </submittedName>
</protein>
<evidence type="ECO:0000256" key="3">
    <source>
        <dbReference type="ARBA" id="ARBA00022737"/>
    </source>
</evidence>
<comment type="caution">
    <text evidence="5">The sequence shown here is derived from an EMBL/GenBank/DDBJ whole genome shotgun (WGS) entry which is preliminary data.</text>
</comment>
<dbReference type="InterPro" id="IPR001611">
    <property type="entry name" value="Leu-rich_rpt"/>
</dbReference>
<dbReference type="Pfam" id="PF00560">
    <property type="entry name" value="LRR_1"/>
    <property type="match status" value="2"/>
</dbReference>
<dbReference type="SUPFAM" id="SSF52058">
    <property type="entry name" value="L domain-like"/>
    <property type="match status" value="1"/>
</dbReference>
<dbReference type="Proteomes" id="UP001412067">
    <property type="component" value="Unassembled WGS sequence"/>
</dbReference>
<proteinExistence type="predicted"/>